<name>A0AAI8CJZ8_9FLAO</name>
<reference evidence="2" key="1">
    <citation type="submission" date="2016-03" db="EMBL/GenBank/DDBJ databases">
        <title>Flavobacterium columnare strain B185, complete genome.</title>
        <authorList>
            <person name="Sundberg L.-R."/>
            <person name="Papponen P."/>
            <person name="Laanto E."/>
        </authorList>
    </citation>
    <scope>NUCLEOTIDE SEQUENCE [LARGE SCALE GENOMIC DNA]</scope>
    <source>
        <strain evidence="2">B185</strain>
    </source>
</reference>
<evidence type="ECO:0000313" key="2">
    <source>
        <dbReference type="Proteomes" id="UP000304840"/>
    </source>
</evidence>
<evidence type="ECO:0000313" key="1">
    <source>
        <dbReference type="EMBL" id="AMO21239.1"/>
    </source>
</evidence>
<gene>
    <name evidence="1" type="ORF">UN65_13665</name>
</gene>
<proteinExistence type="predicted"/>
<protein>
    <submittedName>
        <fullName evidence="1">Uncharacterized protein</fullName>
    </submittedName>
</protein>
<organism evidence="1 2">
    <name type="scientific">Flavobacterium columnare</name>
    <dbReference type="NCBI Taxonomy" id="996"/>
    <lineage>
        <taxon>Bacteria</taxon>
        <taxon>Pseudomonadati</taxon>
        <taxon>Bacteroidota</taxon>
        <taxon>Flavobacteriia</taxon>
        <taxon>Flavobacteriales</taxon>
        <taxon>Flavobacteriaceae</taxon>
        <taxon>Flavobacterium</taxon>
    </lineage>
</organism>
<dbReference type="GeneID" id="60757822"/>
<sequence length="152" mass="17903">MRTLYTLILLSYFYQLSYSQACGGGKFVFEFYRKDNYELKYEITSVEIKDINLASEDIYMGIVMDSIKLKQINQFKIDINKLPKFINKSITFDNKIKNNQLTFNTLELYNKLFLLTVWDKKTKIQILVKLFGGCDRKNIVVMAENPKLIPLK</sequence>
<dbReference type="AlphaFoldDB" id="A0AAI8CJZ8"/>
<accession>A0AAI8CJZ8</accession>
<dbReference type="EMBL" id="CP010992">
    <property type="protein sequence ID" value="AMO21239.1"/>
    <property type="molecule type" value="Genomic_DNA"/>
</dbReference>
<dbReference type="RefSeq" id="WP_014165650.1">
    <property type="nucleotide sequence ID" value="NZ_CP010992.1"/>
</dbReference>
<reference evidence="1 2" key="2">
    <citation type="submission" date="2019-05" db="EMBL/GenBank/DDBJ databases">
        <authorList>
            <person name="Ravantti J.J."/>
        </authorList>
    </citation>
    <scope>NUCLEOTIDE SEQUENCE [LARGE SCALE GENOMIC DNA]</scope>
    <source>
        <strain evidence="1 2">B185</strain>
    </source>
</reference>
<dbReference type="Proteomes" id="UP000304840">
    <property type="component" value="Chromosome"/>
</dbReference>